<comment type="caution">
    <text evidence="1">The sequence shown here is derived from an EMBL/GenBank/DDBJ whole genome shotgun (WGS) entry which is preliminary data.</text>
</comment>
<dbReference type="EMBL" id="JAHBCL010000021">
    <property type="protein sequence ID" value="MBS7527481.1"/>
    <property type="molecule type" value="Genomic_DNA"/>
</dbReference>
<sequence>MTELEIRNTNDVVPVIVCDNVYAPYFSSFLSTTNGLLINSLDGVGNALVEVLSGMQQDSEKTLCILNTDSLSFDTLYYDYENDALYSKGIKATHVDTFFDNNNGFYANSGVYQTLFANTKLTLPNVGIYEIEPSVRDNPVGTNNALDSYRKWSTDAKKTKVIVHRKPIADFDLNIMLEYSNTYYKYKYLFDFQNRSYDLDHMSDANHGIVDYVLQYQKADRVTGEPLTDWIDSSMFSEMTDIIYRFGTGIYRINARLKVKDPEGAWSDYCEKDMLFLGYYVYSNLYATLRTDNPSNPLTAFRPGNYVEWYDIHFTDYYIFQDISNLNYYLEISLLDNGTPVPGVPVKKITDPSQIYDPQYRDHYWNNQKFYISDVAGLENKTYQVEIAAIIDDDMDGDYDRRISKIEDITLYANNPPTISASLSATSLRQGNDNTVWVNVNDPDQDNLLLNISVKKDDETYASKGYALSYPYVSTSLPLVDLDAGTYAVTATVSDGVESASKSLAFTVLPNTPPAVAVNVTSPYLFETDTNTAFVSVYDAEGDDLALDVTVLKDGTVYRTFSYNKTSPYTDEVIALSNLSAGTYTVRAFAADDYGNATATATFPVYVNSPPYITAEIASPEILDGDSNTLTTHLTDIDPQNLFVQTELYKEGVLYSRQNTTVAPVGGIYSDVLFTFPNLPIGSYLGQVAAWDGYATSNYVNYSFNVIPRNLPPSVTVGVTPETLFAGQKATVAMLFDDGDHEPLTVTLTVLKDGTAYDVSTFSVAWLGTQYEVIKKSYEGLPEGTYTVKAVVSDGTATDEDVKTFDVKPLNISAFEITGAWNHWDGRTDYRGVYLTPNTHRFLSLETVTFHASIKGLPEMVTVTLSPELMAMTYTDPYGVVYEYEELVGYDVAFPLALSMVSYDEASAMSTWEGAYLLPLAPSTLSWEDIRKRSPYEAELTASQELSSVKATIDDVEITGNIYDRISLQPVY</sequence>
<dbReference type="RefSeq" id="WP_213237343.1">
    <property type="nucleotide sequence ID" value="NZ_JAHBCL010000021.1"/>
</dbReference>
<reference evidence="1 2" key="1">
    <citation type="submission" date="2021-05" db="EMBL/GenBank/DDBJ databases">
        <title>Fusibacter ferrireducens sp. nov., an anaerobic, sulfur- and Fe-reducing bacterium isolated from the mangrove sediment.</title>
        <authorList>
            <person name="Qiu D."/>
        </authorList>
    </citation>
    <scope>NUCLEOTIDE SEQUENCE [LARGE SCALE GENOMIC DNA]</scope>
    <source>
        <strain evidence="1 2">DSM 12116</strain>
    </source>
</reference>
<dbReference type="Proteomes" id="UP000746471">
    <property type="component" value="Unassembled WGS sequence"/>
</dbReference>
<dbReference type="InterPro" id="IPR035986">
    <property type="entry name" value="PKD_dom_sf"/>
</dbReference>
<protein>
    <recommendedName>
        <fullName evidence="3">Ig-like domain (Group 3)</fullName>
    </recommendedName>
</protein>
<organism evidence="1 2">
    <name type="scientific">Fusibacter paucivorans</name>
    <dbReference type="NCBI Taxonomy" id="76009"/>
    <lineage>
        <taxon>Bacteria</taxon>
        <taxon>Bacillati</taxon>
        <taxon>Bacillota</taxon>
        <taxon>Clostridia</taxon>
        <taxon>Eubacteriales</taxon>
        <taxon>Eubacteriales Family XII. Incertae Sedis</taxon>
        <taxon>Fusibacter</taxon>
    </lineage>
</organism>
<name>A0ABS5PT09_9FIRM</name>
<dbReference type="SUPFAM" id="SSF49299">
    <property type="entry name" value="PKD domain"/>
    <property type="match status" value="1"/>
</dbReference>
<gene>
    <name evidence="1" type="ORF">KHM83_12420</name>
</gene>
<evidence type="ECO:0000313" key="2">
    <source>
        <dbReference type="Proteomes" id="UP000746471"/>
    </source>
</evidence>
<evidence type="ECO:0008006" key="3">
    <source>
        <dbReference type="Google" id="ProtNLM"/>
    </source>
</evidence>
<accession>A0ABS5PT09</accession>
<proteinExistence type="predicted"/>
<keyword evidence="2" id="KW-1185">Reference proteome</keyword>
<evidence type="ECO:0000313" key="1">
    <source>
        <dbReference type="EMBL" id="MBS7527481.1"/>
    </source>
</evidence>